<dbReference type="InterPro" id="IPR050775">
    <property type="entry name" value="FAD-binding_Monooxygenases"/>
</dbReference>
<protein>
    <submittedName>
        <fullName evidence="9">Monooxygenase</fullName>
    </submittedName>
</protein>
<evidence type="ECO:0000313" key="10">
    <source>
        <dbReference type="Proteomes" id="UP000655044"/>
    </source>
</evidence>
<feature type="compositionally biased region" description="Low complexity" evidence="8">
    <location>
        <begin position="15"/>
        <end position="29"/>
    </location>
</feature>
<evidence type="ECO:0000313" key="9">
    <source>
        <dbReference type="EMBL" id="GIH87565.1"/>
    </source>
</evidence>
<dbReference type="EMBL" id="BOOI01000063">
    <property type="protein sequence ID" value="GIH87565.1"/>
    <property type="molecule type" value="Genomic_DNA"/>
</dbReference>
<organism evidence="9 10">
    <name type="scientific">Planobispora rosea</name>
    <dbReference type="NCBI Taxonomy" id="35762"/>
    <lineage>
        <taxon>Bacteria</taxon>
        <taxon>Bacillati</taxon>
        <taxon>Actinomycetota</taxon>
        <taxon>Actinomycetes</taxon>
        <taxon>Streptosporangiales</taxon>
        <taxon>Streptosporangiaceae</taxon>
        <taxon>Planobispora</taxon>
    </lineage>
</organism>
<comment type="cofactor">
    <cofactor evidence="1">
        <name>FAD</name>
        <dbReference type="ChEBI" id="CHEBI:57692"/>
    </cofactor>
</comment>
<evidence type="ECO:0000256" key="4">
    <source>
        <dbReference type="ARBA" id="ARBA00022827"/>
    </source>
</evidence>
<evidence type="ECO:0000256" key="8">
    <source>
        <dbReference type="SAM" id="MobiDB-lite"/>
    </source>
</evidence>
<dbReference type="PANTHER" id="PTHR43098">
    <property type="entry name" value="L-ORNITHINE N(5)-MONOOXYGENASE-RELATED"/>
    <property type="match status" value="1"/>
</dbReference>
<keyword evidence="10" id="KW-1185">Reference proteome</keyword>
<evidence type="ECO:0000256" key="5">
    <source>
        <dbReference type="ARBA" id="ARBA00022857"/>
    </source>
</evidence>
<dbReference type="GO" id="GO:0016709">
    <property type="term" value="F:oxidoreductase activity, acting on paired donors, with incorporation or reduction of molecular oxygen, NAD(P)H as one donor, and incorporation of one atom of oxygen"/>
    <property type="evidence" value="ECO:0007669"/>
    <property type="project" value="UniProtKB-ARBA"/>
</dbReference>
<dbReference type="AlphaFoldDB" id="A0A8J3S7K3"/>
<sequence length="627" mass="69408">MTVAGRPARADDIPAGGADDSAGVKAAAGGAVDKEALRRKYRQERDKRLRPDGNDQYIRLTGRFAHYLDDPYTPRVPREPRTDHVTVAFIGGGFAGLVTGARLKEAGVGDVRIVEKGGDFGGTWYWNRYPGAQCDTASFVYMPLLEETGHMPTEKYAHGPEILEHCRRIGKHYDLYGDALFHTEVTDLEWDAARSRWIIRTDRGDEFTARFVAMGVGPLHVPKLPGIPGIDSFAGHSFHTSRWDYGYTGGDPSGAPMDRLAGRRVAVIGTGATAVQCVPHLARACGELYVFQRTPSSVDVRGNRPTDPEWFARIATPGWQRRWLENFTANQTGGVAAEDLVMDGWTDIARRVRSRIMELAPEDRTPEKMLEAYEDSDFEKMEEIRARVDAIVEDPETARRLKAWYRQLCKRPCFHDEYLQAFNVPGTHLVDTDGRGVERITERGVVAAGREYEVDCIVYASGFEVGTEYTRRAGYDLTGRGGVKLSAYWAEGMRTLHGTHVHGFPNAFIVQPTQGANLISNIPHNLTEAGGTIAMIVKYALDNGFDEVEVTEEAEDAWVGLLLGHPGTLLGSPDCTPGYYNNEGQDPGPRGRLNVGYPHGATAYFGYLDRWRASGTFEGLEFRRGAA</sequence>
<dbReference type="OrthoDB" id="5168853at2"/>
<evidence type="ECO:0000256" key="2">
    <source>
        <dbReference type="ARBA" id="ARBA00010139"/>
    </source>
</evidence>
<keyword evidence="5" id="KW-0521">NADP</keyword>
<dbReference type="InterPro" id="IPR036188">
    <property type="entry name" value="FAD/NAD-bd_sf"/>
</dbReference>
<keyword evidence="3" id="KW-0285">Flavoprotein</keyword>
<dbReference type="Pfam" id="PF13738">
    <property type="entry name" value="Pyr_redox_3"/>
    <property type="match status" value="1"/>
</dbReference>
<keyword evidence="6" id="KW-0560">Oxidoreductase</keyword>
<feature type="region of interest" description="Disordered" evidence="8">
    <location>
        <begin position="1"/>
        <end position="29"/>
    </location>
</feature>
<evidence type="ECO:0000256" key="6">
    <source>
        <dbReference type="ARBA" id="ARBA00023002"/>
    </source>
</evidence>
<comment type="similarity">
    <text evidence="2">Belongs to the FAD-binding monooxygenase family.</text>
</comment>
<evidence type="ECO:0000256" key="1">
    <source>
        <dbReference type="ARBA" id="ARBA00001974"/>
    </source>
</evidence>
<comment type="caution">
    <text evidence="9">The sequence shown here is derived from an EMBL/GenBank/DDBJ whole genome shotgun (WGS) entry which is preliminary data.</text>
</comment>
<keyword evidence="7 9" id="KW-0503">Monooxygenase</keyword>
<accession>A0A8J3S7K3</accession>
<evidence type="ECO:0000256" key="7">
    <source>
        <dbReference type="ARBA" id="ARBA00023033"/>
    </source>
</evidence>
<dbReference type="RefSeq" id="WP_084780578.1">
    <property type="nucleotide sequence ID" value="NZ_BMQP01000042.1"/>
</dbReference>
<dbReference type="PANTHER" id="PTHR43098:SF4">
    <property type="entry name" value="BLR3857 PROTEIN"/>
    <property type="match status" value="1"/>
</dbReference>
<reference evidence="9" key="1">
    <citation type="submission" date="2021-01" db="EMBL/GenBank/DDBJ databases">
        <title>Whole genome shotgun sequence of Planobispora rosea NBRC 15558.</title>
        <authorList>
            <person name="Komaki H."/>
            <person name="Tamura T."/>
        </authorList>
    </citation>
    <scope>NUCLEOTIDE SEQUENCE</scope>
    <source>
        <strain evidence="9">NBRC 15558</strain>
    </source>
</reference>
<gene>
    <name evidence="9" type="ORF">Pro02_59730</name>
</gene>
<dbReference type="FunFam" id="3.50.50.60:FF:000341">
    <property type="entry name" value="Baeyer-Villiger monooxygenase"/>
    <property type="match status" value="1"/>
</dbReference>
<dbReference type="Proteomes" id="UP000655044">
    <property type="component" value="Unassembled WGS sequence"/>
</dbReference>
<proteinExistence type="inferred from homology"/>
<name>A0A8J3S7K3_PLARO</name>
<evidence type="ECO:0000256" key="3">
    <source>
        <dbReference type="ARBA" id="ARBA00022630"/>
    </source>
</evidence>
<dbReference type="Gene3D" id="3.50.50.60">
    <property type="entry name" value="FAD/NAD(P)-binding domain"/>
    <property type="match status" value="2"/>
</dbReference>
<dbReference type="SUPFAM" id="SSF51905">
    <property type="entry name" value="FAD/NAD(P)-binding domain"/>
    <property type="match status" value="1"/>
</dbReference>
<keyword evidence="4" id="KW-0274">FAD</keyword>